<feature type="region of interest" description="Disordered" evidence="1">
    <location>
        <begin position="1"/>
        <end position="88"/>
    </location>
</feature>
<evidence type="ECO:0000256" key="1">
    <source>
        <dbReference type="SAM" id="MobiDB-lite"/>
    </source>
</evidence>
<evidence type="ECO:0000313" key="3">
    <source>
        <dbReference type="Proteomes" id="UP000704712"/>
    </source>
</evidence>
<evidence type="ECO:0000313" key="2">
    <source>
        <dbReference type="EMBL" id="KAF4137076.1"/>
    </source>
</evidence>
<sequence length="88" mass="9118">MELCGRETRKRRQPAGSSEGSGSGDSDNGSESWCVAFQASRGSKSDTSSHFETAGSLTSSEAAGAQSDSHTLPSDSTVASPLEQTQFD</sequence>
<organism evidence="2 3">
    <name type="scientific">Phytophthora infestans</name>
    <name type="common">Potato late blight agent</name>
    <name type="synonym">Botrytis infestans</name>
    <dbReference type="NCBI Taxonomy" id="4787"/>
    <lineage>
        <taxon>Eukaryota</taxon>
        <taxon>Sar</taxon>
        <taxon>Stramenopiles</taxon>
        <taxon>Oomycota</taxon>
        <taxon>Peronosporomycetes</taxon>
        <taxon>Peronosporales</taxon>
        <taxon>Peronosporaceae</taxon>
        <taxon>Phytophthora</taxon>
    </lineage>
</organism>
<gene>
    <name evidence="2" type="ORF">GN958_ATG13722</name>
</gene>
<dbReference type="Proteomes" id="UP000704712">
    <property type="component" value="Unassembled WGS sequence"/>
</dbReference>
<dbReference type="EMBL" id="JAACNO010001866">
    <property type="protein sequence ID" value="KAF4137076.1"/>
    <property type="molecule type" value="Genomic_DNA"/>
</dbReference>
<feature type="compositionally biased region" description="Low complexity" evidence="1">
    <location>
        <begin position="16"/>
        <end position="32"/>
    </location>
</feature>
<dbReference type="AlphaFoldDB" id="A0A8S9U8A2"/>
<feature type="compositionally biased region" description="Polar residues" evidence="1">
    <location>
        <begin position="50"/>
        <end position="88"/>
    </location>
</feature>
<protein>
    <submittedName>
        <fullName evidence="2">Uncharacterized protein</fullName>
    </submittedName>
</protein>
<comment type="caution">
    <text evidence="2">The sequence shown here is derived from an EMBL/GenBank/DDBJ whole genome shotgun (WGS) entry which is preliminary data.</text>
</comment>
<accession>A0A8S9U8A2</accession>
<proteinExistence type="predicted"/>
<name>A0A8S9U8A2_PHYIN</name>
<reference evidence="2" key="1">
    <citation type="submission" date="2020-03" db="EMBL/GenBank/DDBJ databases">
        <title>Hybrid Assembly of Korean Phytophthora infestans isolates.</title>
        <authorList>
            <person name="Prokchorchik M."/>
            <person name="Lee Y."/>
            <person name="Seo J."/>
            <person name="Cho J.-H."/>
            <person name="Park Y.-E."/>
            <person name="Jang D.-C."/>
            <person name="Im J.-S."/>
            <person name="Choi J.-G."/>
            <person name="Park H.-J."/>
            <person name="Lee G.-B."/>
            <person name="Lee Y.-G."/>
            <person name="Hong S.-Y."/>
            <person name="Cho K."/>
            <person name="Sohn K.H."/>
        </authorList>
    </citation>
    <scope>NUCLEOTIDE SEQUENCE</scope>
    <source>
        <strain evidence="2">KR_2_A2</strain>
    </source>
</reference>